<sequence length="123" mass="13778">MTLQPPNGFRLQTVLPAQTGDVCIRVVGDLDWDTADELAKLAREHLETGVPSRTLRLDFTDLTACDSTGLATLLMIHRYAVATDHRLHLDHRPERLERLLELTGTLAHLTGTQEGVRRGTQER</sequence>
<dbReference type="Gene3D" id="3.30.750.24">
    <property type="entry name" value="STAS domain"/>
    <property type="match status" value="1"/>
</dbReference>
<feature type="domain" description="STAS" evidence="1">
    <location>
        <begin position="11"/>
        <end position="104"/>
    </location>
</feature>
<name>A0ABW2WLT0_9ACTN</name>
<organism evidence="2 3">
    <name type="scientific">Streptomyces flavalbus</name>
    <dbReference type="NCBI Taxonomy" id="2665155"/>
    <lineage>
        <taxon>Bacteria</taxon>
        <taxon>Bacillati</taxon>
        <taxon>Actinomycetota</taxon>
        <taxon>Actinomycetes</taxon>
        <taxon>Kitasatosporales</taxon>
        <taxon>Streptomycetaceae</taxon>
        <taxon>Streptomyces</taxon>
    </lineage>
</organism>
<dbReference type="SUPFAM" id="SSF52091">
    <property type="entry name" value="SpoIIaa-like"/>
    <property type="match status" value="1"/>
</dbReference>
<dbReference type="InterPro" id="IPR058548">
    <property type="entry name" value="MlaB-like_STAS"/>
</dbReference>
<protein>
    <submittedName>
        <fullName evidence="2">STAS domain-containing protein</fullName>
    </submittedName>
</protein>
<reference evidence="3" key="1">
    <citation type="journal article" date="2019" name="Int. J. Syst. Evol. Microbiol.">
        <title>The Global Catalogue of Microorganisms (GCM) 10K type strain sequencing project: providing services to taxonomists for standard genome sequencing and annotation.</title>
        <authorList>
            <consortium name="The Broad Institute Genomics Platform"/>
            <consortium name="The Broad Institute Genome Sequencing Center for Infectious Disease"/>
            <person name="Wu L."/>
            <person name="Ma J."/>
        </authorList>
    </citation>
    <scope>NUCLEOTIDE SEQUENCE [LARGE SCALE GENOMIC DNA]</scope>
    <source>
        <strain evidence="3">CGMCC 4.7400</strain>
    </source>
</reference>
<gene>
    <name evidence="2" type="ORF">ACFQZ6_34880</name>
</gene>
<dbReference type="Proteomes" id="UP001597023">
    <property type="component" value="Unassembled WGS sequence"/>
</dbReference>
<dbReference type="Pfam" id="PF13466">
    <property type="entry name" value="STAS_2"/>
    <property type="match status" value="1"/>
</dbReference>
<dbReference type="EMBL" id="JBHTEB010000001">
    <property type="protein sequence ID" value="MFD0319312.1"/>
    <property type="molecule type" value="Genomic_DNA"/>
</dbReference>
<comment type="caution">
    <text evidence="2">The sequence shown here is derived from an EMBL/GenBank/DDBJ whole genome shotgun (WGS) entry which is preliminary data.</text>
</comment>
<dbReference type="InterPro" id="IPR002645">
    <property type="entry name" value="STAS_dom"/>
</dbReference>
<evidence type="ECO:0000259" key="1">
    <source>
        <dbReference type="PROSITE" id="PS50801"/>
    </source>
</evidence>
<dbReference type="CDD" id="cd07043">
    <property type="entry name" value="STAS_anti-anti-sigma_factors"/>
    <property type="match status" value="1"/>
</dbReference>
<accession>A0ABW2WLT0</accession>
<dbReference type="InterPro" id="IPR036513">
    <property type="entry name" value="STAS_dom_sf"/>
</dbReference>
<dbReference type="RefSeq" id="WP_381617736.1">
    <property type="nucleotide sequence ID" value="NZ_JBHTEB010000001.1"/>
</dbReference>
<keyword evidence="3" id="KW-1185">Reference proteome</keyword>
<evidence type="ECO:0000313" key="2">
    <source>
        <dbReference type="EMBL" id="MFD0319312.1"/>
    </source>
</evidence>
<proteinExistence type="predicted"/>
<evidence type="ECO:0000313" key="3">
    <source>
        <dbReference type="Proteomes" id="UP001597023"/>
    </source>
</evidence>
<dbReference type="PROSITE" id="PS50801">
    <property type="entry name" value="STAS"/>
    <property type="match status" value="1"/>
</dbReference>